<feature type="compositionally biased region" description="Pro residues" evidence="4">
    <location>
        <begin position="935"/>
        <end position="947"/>
    </location>
</feature>
<dbReference type="EC" id="3.4.19.12" evidence="3"/>
<dbReference type="GO" id="GO:0016579">
    <property type="term" value="P:protein deubiquitination"/>
    <property type="evidence" value="ECO:0007669"/>
    <property type="project" value="TreeGrafter"/>
</dbReference>
<keyword evidence="3" id="KW-0833">Ubl conjugation pathway</keyword>
<comment type="subcellular location">
    <subcellularLocation>
        <location evidence="3">Cytoplasm</location>
    </subcellularLocation>
</comment>
<gene>
    <name evidence="6" type="ORF">SPIL2461_LOCUS8990</name>
</gene>
<name>A0A812Q723_SYMPI</name>
<sequence>EINYKLDDPTSVKDFLLASNTRLVRAECPFGRLTEQEGRTLPRRQEADEATFVDATSGRTLTALVTKEDVASWQSENDAFIMAVSHCWETREHPDPTNYQVRHVCNYTSLHYAAYGKPIWLFFDYTSLYQYQRQTKEQESSFRSAMCNMHVLYSHESTYTLRVQSLTPPHVWEKHLDKPVHVYDARCGCMKDVPLRELTRNETPESAEARSPSKKRRKLLRKPKGAPPLAGGGGTATGPPKDGGQGKPAVEETGPKAKAKPKPKAKAPPTSAGAARKDNQPSASVGSPPTQPKLALRQADWTGELVGYEELADYKGKGPILVHAVDEAQAMAADILASQVVPTVSRAVVWEDKDGTIQVPFHVQGRVVLRRVKAIEYKHDVQPLPSLRNLTEKTKKVSAKTAVLRIVAVKTLMQQQDFTEVRANAKRYLQRKFNLLKDVWGMAEEKRYGDAVVGLVRVDMGQVGLLMKGSGTDGVFFEPTADIKKPVQVQWLQKAEDEGDRDYLLRALKQRPELGVTIGRSQLGLRSSVEPSKAMRTWRLQRTPVYWTDDLVLEILAEQTTMKNAEVRSKITRNHKATWIIRGASEDDFAQVRVDEEGKVQSYWVTPASGGQRRGPGQRTVLRQGAMNFARDQFGKHLATGDVQVQQPDAAMTGDTQQAEGTPSKKQAVEQRKLPEGTTLDTVPGDGACLVSSLAKGIAYQKPGKLAIPGTRLRAEIVAHMCRDKHKARFAAFWDGLAPDGKTKLANFDQYLDQVRQPKSWMGHLELIAAADVFGLTIYVVPRNPGHIPCKFGVGPFPVALWYTGEHYDYIKPDDHYPIAITNIGAEGSSKGGRGGGDIKAADSDAVSTRSLGQSSLLTLWTRDSRGHPKVRAKTPLKAPGTQAAQSEACEHAEGRPSSGSAINTEEEQNNLMSARAGDTQLSGDEESPRSMPSTPEPLMPEAPPPRIGSRGRLLKPKREKRKEWQCRWCDFKTSGASMRSMRYNHLLKWHPERRAEWDERSLPPQHAWKDVCDEGNFLWKCKHCNRGIVDDGVERDKNALYRARVAHWKEAHPQAPRKDFLADPGEKKTGVKKATRSVIAAAASRMVLRVKSGEAGKHKVEAVRIPVPATRSPGKRKSQVLLFCTSCTATAPTVKKLAEIECVPGSASRGSPRDGFIARLQGYLDEDHAEELLIGVRRLLKVLKPSVGADAGVKRPNEQSKVHEWDALAWPQHSRGTCSFQVRIVCRACRLSGSTKPELQRKPCVPGRSWSTHVAKHVQSMRRFVAEGPPEAVEPAKRVLKWLQASCEVARAEVEVPAGLAPVEEGVPSS</sequence>
<dbReference type="GO" id="GO:0005829">
    <property type="term" value="C:cytosol"/>
    <property type="evidence" value="ECO:0007669"/>
    <property type="project" value="TreeGrafter"/>
</dbReference>
<dbReference type="Pfam" id="PF02338">
    <property type="entry name" value="OTU"/>
    <property type="match status" value="1"/>
</dbReference>
<dbReference type="SUPFAM" id="SSF54001">
    <property type="entry name" value="Cysteine proteinases"/>
    <property type="match status" value="1"/>
</dbReference>
<comment type="function">
    <text evidence="3">Hydrolase that can remove conjugated ubiquitin from proteins and may therefore play an important regulatory role at the level of protein turnover by preventing degradation.</text>
</comment>
<dbReference type="PROSITE" id="PS50802">
    <property type="entry name" value="OTU"/>
    <property type="match status" value="1"/>
</dbReference>
<keyword evidence="3" id="KW-0963">Cytoplasm</keyword>
<dbReference type="InterPro" id="IPR038765">
    <property type="entry name" value="Papain-like_cys_pep_sf"/>
</dbReference>
<dbReference type="GO" id="GO:0005634">
    <property type="term" value="C:nucleus"/>
    <property type="evidence" value="ECO:0007669"/>
    <property type="project" value="TreeGrafter"/>
</dbReference>
<comment type="caution">
    <text evidence="6">The sequence shown here is derived from an EMBL/GenBank/DDBJ whole genome shotgun (WGS) entry which is preliminary data.</text>
</comment>
<evidence type="ECO:0000256" key="2">
    <source>
        <dbReference type="ARBA" id="ARBA00022801"/>
    </source>
</evidence>
<protein>
    <recommendedName>
        <fullName evidence="3">Ubiquitin thioesterase OTU</fullName>
        <ecNumber evidence="3">3.4.19.12</ecNumber>
    </recommendedName>
</protein>
<feature type="region of interest" description="Disordered" evidence="4">
    <location>
        <begin position="200"/>
        <end position="293"/>
    </location>
</feature>
<dbReference type="OrthoDB" id="415023at2759"/>
<evidence type="ECO:0000313" key="7">
    <source>
        <dbReference type="Proteomes" id="UP000649617"/>
    </source>
</evidence>
<dbReference type="GO" id="GO:0030968">
    <property type="term" value="P:endoplasmic reticulum unfolded protein response"/>
    <property type="evidence" value="ECO:0007669"/>
    <property type="project" value="TreeGrafter"/>
</dbReference>
<evidence type="ECO:0000313" key="6">
    <source>
        <dbReference type="EMBL" id="CAE7370257.1"/>
    </source>
</evidence>
<dbReference type="Gene3D" id="3.90.70.80">
    <property type="match status" value="1"/>
</dbReference>
<evidence type="ECO:0000256" key="1">
    <source>
        <dbReference type="ARBA" id="ARBA00000707"/>
    </source>
</evidence>
<feature type="domain" description="OTU" evidence="5">
    <location>
        <begin position="678"/>
        <end position="814"/>
    </location>
</feature>
<dbReference type="PANTHER" id="PTHR13312:SF0">
    <property type="entry name" value="UBIQUITIN THIOESTERASE OTU1"/>
    <property type="match status" value="1"/>
</dbReference>
<reference evidence="6" key="1">
    <citation type="submission" date="2021-02" db="EMBL/GenBank/DDBJ databases">
        <authorList>
            <person name="Dougan E. K."/>
            <person name="Rhodes N."/>
            <person name="Thang M."/>
            <person name="Chan C."/>
        </authorList>
    </citation>
    <scope>NUCLEOTIDE SEQUENCE</scope>
</reference>
<feature type="region of interest" description="Disordered" evidence="4">
    <location>
        <begin position="827"/>
        <end position="848"/>
    </location>
</feature>
<feature type="non-terminal residue" evidence="6">
    <location>
        <position position="1311"/>
    </location>
</feature>
<feature type="compositionally biased region" description="Polar residues" evidence="4">
    <location>
        <begin position="654"/>
        <end position="665"/>
    </location>
</feature>
<feature type="region of interest" description="Disordered" evidence="4">
    <location>
        <begin position="916"/>
        <end position="959"/>
    </location>
</feature>
<evidence type="ECO:0000259" key="5">
    <source>
        <dbReference type="PROSITE" id="PS50802"/>
    </source>
</evidence>
<keyword evidence="2 3" id="KW-0378">Hydrolase</keyword>
<dbReference type="EMBL" id="CAJNIZ010015176">
    <property type="protein sequence ID" value="CAE7370257.1"/>
    <property type="molecule type" value="Genomic_DNA"/>
</dbReference>
<keyword evidence="3" id="KW-0788">Thiol protease</keyword>
<keyword evidence="7" id="KW-1185">Reference proteome</keyword>
<feature type="region of interest" description="Disordered" evidence="4">
    <location>
        <begin position="650"/>
        <end position="681"/>
    </location>
</feature>
<organism evidence="6 7">
    <name type="scientific">Symbiodinium pilosum</name>
    <name type="common">Dinoflagellate</name>
    <dbReference type="NCBI Taxonomy" id="2952"/>
    <lineage>
        <taxon>Eukaryota</taxon>
        <taxon>Sar</taxon>
        <taxon>Alveolata</taxon>
        <taxon>Dinophyceae</taxon>
        <taxon>Suessiales</taxon>
        <taxon>Symbiodiniaceae</taxon>
        <taxon>Symbiodinium</taxon>
    </lineage>
</organism>
<evidence type="ECO:0000256" key="3">
    <source>
        <dbReference type="RuleBase" id="RU367104"/>
    </source>
</evidence>
<dbReference type="PANTHER" id="PTHR13312">
    <property type="entry name" value="HIV-INDUCED PROTEIN-7-LIKE PROTEASE"/>
    <property type="match status" value="1"/>
</dbReference>
<accession>A0A812Q723</accession>
<keyword evidence="3" id="KW-0645">Protease</keyword>
<comment type="catalytic activity">
    <reaction evidence="1 3">
        <text>Thiol-dependent hydrolysis of ester, thioester, amide, peptide and isopeptide bonds formed by the C-terminal Gly of ubiquitin (a 76-residue protein attached to proteins as an intracellular targeting signal).</text>
        <dbReference type="EC" id="3.4.19.12"/>
    </reaction>
</comment>
<feature type="compositionally biased region" description="Gly residues" evidence="4">
    <location>
        <begin position="230"/>
        <end position="246"/>
    </location>
</feature>
<proteinExistence type="predicted"/>
<feature type="compositionally biased region" description="Basic residues" evidence="4">
    <location>
        <begin position="212"/>
        <end position="224"/>
    </location>
</feature>
<dbReference type="InterPro" id="IPR003323">
    <property type="entry name" value="OTU_dom"/>
</dbReference>
<dbReference type="GO" id="GO:0036503">
    <property type="term" value="P:ERAD pathway"/>
    <property type="evidence" value="ECO:0007669"/>
    <property type="project" value="TreeGrafter"/>
</dbReference>
<feature type="region of interest" description="Disordered" evidence="4">
    <location>
        <begin position="860"/>
        <end position="903"/>
    </location>
</feature>
<evidence type="ECO:0000256" key="4">
    <source>
        <dbReference type="SAM" id="MobiDB-lite"/>
    </source>
</evidence>
<dbReference type="Proteomes" id="UP000649617">
    <property type="component" value="Unassembled WGS sequence"/>
</dbReference>
<dbReference type="CDD" id="cd22744">
    <property type="entry name" value="OTU"/>
    <property type="match status" value="1"/>
</dbReference>
<dbReference type="GO" id="GO:0004843">
    <property type="term" value="F:cysteine-type deubiquitinase activity"/>
    <property type="evidence" value="ECO:0007669"/>
    <property type="project" value="UniProtKB-UniRule"/>
</dbReference>